<dbReference type="RefSeq" id="XP_008877746.1">
    <property type="nucleotide sequence ID" value="XM_008879524.1"/>
</dbReference>
<dbReference type="GeneID" id="20089519"/>
<reference evidence="1" key="1">
    <citation type="submission" date="2013-12" db="EMBL/GenBank/DDBJ databases">
        <title>The Genome Sequence of Aphanomyces invadans NJM9701.</title>
        <authorList>
            <consortium name="The Broad Institute Genomics Platform"/>
            <person name="Russ C."/>
            <person name="Tyler B."/>
            <person name="van West P."/>
            <person name="Dieguez-Uribeondo J."/>
            <person name="Young S.K."/>
            <person name="Zeng Q."/>
            <person name="Gargeya S."/>
            <person name="Fitzgerald M."/>
            <person name="Abouelleil A."/>
            <person name="Alvarado L."/>
            <person name="Chapman S.B."/>
            <person name="Gainer-Dewar J."/>
            <person name="Goldberg J."/>
            <person name="Griggs A."/>
            <person name="Gujja S."/>
            <person name="Hansen M."/>
            <person name="Howarth C."/>
            <person name="Imamovic A."/>
            <person name="Ireland A."/>
            <person name="Larimer J."/>
            <person name="McCowan C."/>
            <person name="Murphy C."/>
            <person name="Pearson M."/>
            <person name="Poon T.W."/>
            <person name="Priest M."/>
            <person name="Roberts A."/>
            <person name="Saif S."/>
            <person name="Shea T."/>
            <person name="Sykes S."/>
            <person name="Wortman J."/>
            <person name="Nusbaum C."/>
            <person name="Birren B."/>
        </authorList>
    </citation>
    <scope>NUCLEOTIDE SEQUENCE [LARGE SCALE GENOMIC DNA]</scope>
    <source>
        <strain evidence="1">NJM9701</strain>
    </source>
</reference>
<protein>
    <submittedName>
        <fullName evidence="1">Uncharacterized protein</fullName>
    </submittedName>
</protein>
<dbReference type="VEuPathDB" id="FungiDB:H310_12469"/>
<evidence type="ECO:0000313" key="1">
    <source>
        <dbReference type="EMBL" id="ETV93705.1"/>
    </source>
</evidence>
<organism evidence="1">
    <name type="scientific">Aphanomyces invadans</name>
    <dbReference type="NCBI Taxonomy" id="157072"/>
    <lineage>
        <taxon>Eukaryota</taxon>
        <taxon>Sar</taxon>
        <taxon>Stramenopiles</taxon>
        <taxon>Oomycota</taxon>
        <taxon>Saprolegniomycetes</taxon>
        <taxon>Saprolegniales</taxon>
        <taxon>Verrucalvaceae</taxon>
        <taxon>Aphanomyces</taxon>
    </lineage>
</organism>
<proteinExistence type="predicted"/>
<dbReference type="AlphaFoldDB" id="A0A024THR5"/>
<dbReference type="EMBL" id="KI913990">
    <property type="protein sequence ID" value="ETV93705.1"/>
    <property type="molecule type" value="Genomic_DNA"/>
</dbReference>
<sequence>MLSTKAELSSDVPGPLDPAGLAETLLYQSMRRRPAPDGIHTTGLPVKHNTHSSLWKMLGPDFVSLALCPVRSLRVSAAASLKALN</sequence>
<gene>
    <name evidence="1" type="ORF">H310_12469</name>
</gene>
<accession>A0A024THR5</accession>
<name>A0A024THR5_9STRA</name>